<protein>
    <submittedName>
        <fullName evidence="4">Diguanylate cyclase (GGDEF) domain-containing protein</fullName>
    </submittedName>
</protein>
<dbReference type="PATRIC" id="fig|47500.12.peg.1559"/>
<dbReference type="Proteomes" id="UP000037269">
    <property type="component" value="Unassembled WGS sequence"/>
</dbReference>
<dbReference type="RefSeq" id="WP_043068216.1">
    <property type="nucleotide sequence ID" value="NZ_BJOA01000005.1"/>
</dbReference>
<keyword evidence="1" id="KW-1133">Transmembrane helix</keyword>
<keyword evidence="1" id="KW-0472">Membrane</keyword>
<dbReference type="SUPFAM" id="SSF55073">
    <property type="entry name" value="Nucleotide cyclase"/>
    <property type="match status" value="1"/>
</dbReference>
<dbReference type="InterPro" id="IPR043128">
    <property type="entry name" value="Rev_trsase/Diguanyl_cyclase"/>
</dbReference>
<dbReference type="InterPro" id="IPR000160">
    <property type="entry name" value="GGDEF_dom"/>
</dbReference>
<sequence>MKCNGRIVSVIIILINSIIWNVSHWSSYKSVHVDVFHLAATFVYIAIGWYLGKKYDEAKFYSEKDPLTNTYNRRFMNRIFPKLIAEVRKNKKLLHVFVIDINDFKRINDTYGHETGDQVLEYISGLLRKATRKEDMIIRIGGDEFVILIPSTQKIEAITLPRHFKCHLHNSVSPFTIHISISIGHATYPEAGETLSELIQSADKSMYEYKVQQKINV</sequence>
<evidence type="ECO:0000259" key="2">
    <source>
        <dbReference type="PROSITE" id="PS50887"/>
    </source>
</evidence>
<dbReference type="Proteomes" id="UP000182836">
    <property type="component" value="Unassembled WGS sequence"/>
</dbReference>
<dbReference type="InterPro" id="IPR050469">
    <property type="entry name" value="Diguanylate_Cyclase"/>
</dbReference>
<dbReference type="STRING" id="47500.AF333_25510"/>
<dbReference type="EMBL" id="LGUG01000004">
    <property type="protein sequence ID" value="KON98289.1"/>
    <property type="molecule type" value="Genomic_DNA"/>
</dbReference>
<dbReference type="GO" id="GO:0052621">
    <property type="term" value="F:diguanylate cyclase activity"/>
    <property type="evidence" value="ECO:0007669"/>
    <property type="project" value="TreeGrafter"/>
</dbReference>
<dbReference type="FunFam" id="3.30.70.270:FF:000001">
    <property type="entry name" value="Diguanylate cyclase domain protein"/>
    <property type="match status" value="1"/>
</dbReference>
<organism evidence="3 5">
    <name type="scientific">Aneurinibacillus migulanus</name>
    <name type="common">Bacillus migulanus</name>
    <dbReference type="NCBI Taxonomy" id="47500"/>
    <lineage>
        <taxon>Bacteria</taxon>
        <taxon>Bacillati</taxon>
        <taxon>Bacillota</taxon>
        <taxon>Bacilli</taxon>
        <taxon>Bacillales</taxon>
        <taxon>Paenibacillaceae</taxon>
        <taxon>Aneurinibacillus group</taxon>
        <taxon>Aneurinibacillus</taxon>
    </lineage>
</organism>
<evidence type="ECO:0000313" key="4">
    <source>
        <dbReference type="EMBL" id="SDI11533.1"/>
    </source>
</evidence>
<reference evidence="3 5" key="1">
    <citation type="submission" date="2015-07" db="EMBL/GenBank/DDBJ databases">
        <title>Fjat-14205 dsm 2895.</title>
        <authorList>
            <person name="Liu B."/>
            <person name="Wang J."/>
            <person name="Zhu Y."/>
            <person name="Liu G."/>
            <person name="Chen Q."/>
            <person name="Chen Z."/>
            <person name="Lan J."/>
            <person name="Che J."/>
            <person name="Ge C."/>
            <person name="Shi H."/>
            <person name="Pan Z."/>
            <person name="Liu X."/>
        </authorList>
    </citation>
    <scope>NUCLEOTIDE SEQUENCE [LARGE SCALE GENOMIC DNA]</scope>
    <source>
        <strain evidence="3 5">DSM 2895</strain>
    </source>
</reference>
<keyword evidence="5" id="KW-1185">Reference proteome</keyword>
<evidence type="ECO:0000256" key="1">
    <source>
        <dbReference type="SAM" id="Phobius"/>
    </source>
</evidence>
<dbReference type="OrthoDB" id="9759607at2"/>
<gene>
    <name evidence="3" type="ORF">AF333_25510</name>
    <name evidence="4" type="ORF">SAMN04487909_101595</name>
</gene>
<dbReference type="CDD" id="cd01949">
    <property type="entry name" value="GGDEF"/>
    <property type="match status" value="1"/>
</dbReference>
<dbReference type="GO" id="GO:0005886">
    <property type="term" value="C:plasma membrane"/>
    <property type="evidence" value="ECO:0007669"/>
    <property type="project" value="TreeGrafter"/>
</dbReference>
<feature type="transmembrane region" description="Helical" evidence="1">
    <location>
        <begin position="35"/>
        <end position="52"/>
    </location>
</feature>
<dbReference type="EMBL" id="FNED01000001">
    <property type="protein sequence ID" value="SDI11533.1"/>
    <property type="molecule type" value="Genomic_DNA"/>
</dbReference>
<evidence type="ECO:0000313" key="5">
    <source>
        <dbReference type="Proteomes" id="UP000037269"/>
    </source>
</evidence>
<dbReference type="Gene3D" id="3.30.70.270">
    <property type="match status" value="1"/>
</dbReference>
<dbReference type="Pfam" id="PF00990">
    <property type="entry name" value="GGDEF"/>
    <property type="match status" value="1"/>
</dbReference>
<proteinExistence type="predicted"/>
<evidence type="ECO:0000313" key="3">
    <source>
        <dbReference type="EMBL" id="KON98289.1"/>
    </source>
</evidence>
<dbReference type="InterPro" id="IPR029787">
    <property type="entry name" value="Nucleotide_cyclase"/>
</dbReference>
<feature type="transmembrane region" description="Helical" evidence="1">
    <location>
        <begin position="7"/>
        <end position="23"/>
    </location>
</feature>
<dbReference type="SMART" id="SM00267">
    <property type="entry name" value="GGDEF"/>
    <property type="match status" value="1"/>
</dbReference>
<dbReference type="PROSITE" id="PS50887">
    <property type="entry name" value="GGDEF"/>
    <property type="match status" value="1"/>
</dbReference>
<keyword evidence="1" id="KW-0812">Transmembrane</keyword>
<dbReference type="GO" id="GO:0043709">
    <property type="term" value="P:cell adhesion involved in single-species biofilm formation"/>
    <property type="evidence" value="ECO:0007669"/>
    <property type="project" value="TreeGrafter"/>
</dbReference>
<dbReference type="NCBIfam" id="TIGR00254">
    <property type="entry name" value="GGDEF"/>
    <property type="match status" value="1"/>
</dbReference>
<reference evidence="4 6" key="2">
    <citation type="submission" date="2016-10" db="EMBL/GenBank/DDBJ databases">
        <authorList>
            <person name="de Groot N.N."/>
        </authorList>
    </citation>
    <scope>NUCLEOTIDE SEQUENCE [LARGE SCALE GENOMIC DNA]</scope>
    <source>
        <strain evidence="4 6">DSM 2895</strain>
    </source>
</reference>
<evidence type="ECO:0000313" key="6">
    <source>
        <dbReference type="Proteomes" id="UP000182836"/>
    </source>
</evidence>
<name>A0A0M0H873_ANEMI</name>
<accession>A0A0M0H873</accession>
<dbReference type="AlphaFoldDB" id="A0A0M0H873"/>
<dbReference type="PANTHER" id="PTHR45138">
    <property type="entry name" value="REGULATORY COMPONENTS OF SENSORY TRANSDUCTION SYSTEM"/>
    <property type="match status" value="1"/>
</dbReference>
<dbReference type="PANTHER" id="PTHR45138:SF6">
    <property type="entry name" value="DIGUANYLATE CYCLASE DGCN"/>
    <property type="match status" value="1"/>
</dbReference>
<feature type="domain" description="GGDEF" evidence="2">
    <location>
        <begin position="92"/>
        <end position="217"/>
    </location>
</feature>
<dbReference type="GO" id="GO:1902201">
    <property type="term" value="P:negative regulation of bacterial-type flagellum-dependent cell motility"/>
    <property type="evidence" value="ECO:0007669"/>
    <property type="project" value="TreeGrafter"/>
</dbReference>